<evidence type="ECO:0000256" key="2">
    <source>
        <dbReference type="SAM" id="MobiDB-lite"/>
    </source>
</evidence>
<dbReference type="AlphaFoldDB" id="A5G4K0"/>
<proteinExistence type="inferred from homology"/>
<dbReference type="KEGG" id="gur:Gura_2540"/>
<dbReference type="EMBL" id="CP000698">
    <property type="protein sequence ID" value="ABQ26718.1"/>
    <property type="molecule type" value="Genomic_DNA"/>
</dbReference>
<gene>
    <name evidence="4" type="ordered locus">Gura_2540</name>
</gene>
<feature type="compositionally biased region" description="Basic residues" evidence="2">
    <location>
        <begin position="96"/>
        <end position="108"/>
    </location>
</feature>
<dbReference type="Pfam" id="PF00472">
    <property type="entry name" value="RF-1"/>
    <property type="match status" value="1"/>
</dbReference>
<dbReference type="InterPro" id="IPR045853">
    <property type="entry name" value="Pep_chain_release_fac_I_sf"/>
</dbReference>
<sequence>MAMEIKESDIKIEFYRASGPGGQHRNTTDSAVRIRHLPTGIVVQASESRSQAQNREVAMHRLQEALLKRERKVKKRVASRVPRKAKEQRLTDKKAVSQRKKLRSFQDE</sequence>
<accession>A5G4K0</accession>
<reference evidence="4 5" key="1">
    <citation type="submission" date="2007-05" db="EMBL/GenBank/DDBJ databases">
        <title>Complete sequence of Geobacter uraniireducens Rf4.</title>
        <authorList>
            <consortium name="US DOE Joint Genome Institute"/>
            <person name="Copeland A."/>
            <person name="Lucas S."/>
            <person name="Lapidus A."/>
            <person name="Barry K."/>
            <person name="Detter J.C."/>
            <person name="Glavina del Rio T."/>
            <person name="Hammon N."/>
            <person name="Israni S."/>
            <person name="Dalin E."/>
            <person name="Tice H."/>
            <person name="Pitluck S."/>
            <person name="Chertkov O."/>
            <person name="Brettin T."/>
            <person name="Bruce D."/>
            <person name="Han C."/>
            <person name="Schmutz J."/>
            <person name="Larimer F."/>
            <person name="Land M."/>
            <person name="Hauser L."/>
            <person name="Kyrpides N."/>
            <person name="Mikhailova N."/>
            <person name="Shelobolina E."/>
            <person name="Aklujkar M."/>
            <person name="Lovley D."/>
            <person name="Richardson P."/>
        </authorList>
    </citation>
    <scope>NUCLEOTIDE SEQUENCE [LARGE SCALE GENOMIC DNA]</scope>
    <source>
        <strain evidence="4 5">Rf4</strain>
    </source>
</reference>
<dbReference type="Gene3D" id="3.30.160.20">
    <property type="match status" value="1"/>
</dbReference>
<dbReference type="Proteomes" id="UP000006695">
    <property type="component" value="Chromosome"/>
</dbReference>
<name>A5G4K0_GEOUR</name>
<dbReference type="InterPro" id="IPR050057">
    <property type="entry name" value="Prokaryotic/Mito_RF"/>
</dbReference>
<organism evidence="4 5">
    <name type="scientific">Geotalea uraniireducens (strain Rf4)</name>
    <name type="common">Geobacter uraniireducens</name>
    <dbReference type="NCBI Taxonomy" id="351605"/>
    <lineage>
        <taxon>Bacteria</taxon>
        <taxon>Pseudomonadati</taxon>
        <taxon>Thermodesulfobacteriota</taxon>
        <taxon>Desulfuromonadia</taxon>
        <taxon>Geobacterales</taxon>
        <taxon>Geobacteraceae</taxon>
        <taxon>Geotalea</taxon>
    </lineage>
</organism>
<feature type="compositionally biased region" description="Basic and acidic residues" evidence="2">
    <location>
        <begin position="84"/>
        <end position="95"/>
    </location>
</feature>
<dbReference type="HOGENOM" id="CLU_089470_5_0_7"/>
<evidence type="ECO:0000313" key="5">
    <source>
        <dbReference type="Proteomes" id="UP000006695"/>
    </source>
</evidence>
<evidence type="ECO:0000259" key="3">
    <source>
        <dbReference type="Pfam" id="PF00472"/>
    </source>
</evidence>
<dbReference type="InterPro" id="IPR000352">
    <property type="entry name" value="Pep_chain_release_fac_I"/>
</dbReference>
<dbReference type="PANTHER" id="PTHR43804:SF6">
    <property type="entry name" value="CLASS I PEPTIDE CHAIN RELEASE FACTOR"/>
    <property type="match status" value="1"/>
</dbReference>
<dbReference type="SUPFAM" id="SSF75620">
    <property type="entry name" value="Release factor"/>
    <property type="match status" value="1"/>
</dbReference>
<feature type="region of interest" description="Disordered" evidence="2">
    <location>
        <begin position="70"/>
        <end position="108"/>
    </location>
</feature>
<feature type="domain" description="Prokaryotic-type class I peptide chain release factors" evidence="3">
    <location>
        <begin position="3"/>
        <end position="105"/>
    </location>
</feature>
<evidence type="ECO:0000256" key="1">
    <source>
        <dbReference type="ARBA" id="ARBA00010835"/>
    </source>
</evidence>
<protein>
    <submittedName>
        <fullName evidence="4">Class I peptide chain release factor</fullName>
    </submittedName>
</protein>
<comment type="similarity">
    <text evidence="1">Belongs to the prokaryotic/mitochondrial release factor family.</text>
</comment>
<evidence type="ECO:0000313" key="4">
    <source>
        <dbReference type="EMBL" id="ABQ26718.1"/>
    </source>
</evidence>
<keyword evidence="5" id="KW-1185">Reference proteome</keyword>
<dbReference type="PANTHER" id="PTHR43804">
    <property type="entry name" value="LD18447P"/>
    <property type="match status" value="1"/>
</dbReference>
<feature type="compositionally biased region" description="Basic residues" evidence="2">
    <location>
        <begin position="70"/>
        <end position="83"/>
    </location>
</feature>
<dbReference type="GO" id="GO:0003747">
    <property type="term" value="F:translation release factor activity"/>
    <property type="evidence" value="ECO:0007669"/>
    <property type="project" value="InterPro"/>
</dbReference>
<dbReference type="STRING" id="351605.Gura_2540"/>